<comment type="cofactor">
    <cofactor evidence="1">
        <name>Co(2+)</name>
        <dbReference type="ChEBI" id="CHEBI:48828"/>
    </cofactor>
</comment>
<keyword evidence="11" id="KW-1185">Reference proteome</keyword>
<evidence type="ECO:0000256" key="3">
    <source>
        <dbReference type="ARBA" id="ARBA00001947"/>
    </source>
</evidence>
<dbReference type="PANTHER" id="PTHR34448">
    <property type="entry name" value="AMINOPEPTIDASE"/>
    <property type="match status" value="1"/>
</dbReference>
<evidence type="ECO:0000256" key="8">
    <source>
        <dbReference type="ARBA" id="ARBA00022801"/>
    </source>
</evidence>
<gene>
    <name evidence="10" type="ORF">JRV97_02745</name>
</gene>
<evidence type="ECO:0000313" key="10">
    <source>
        <dbReference type="EMBL" id="WGS66062.1"/>
    </source>
</evidence>
<protein>
    <submittedName>
        <fullName evidence="10">Aminopeptidase</fullName>
    </submittedName>
</protein>
<reference evidence="10 11" key="1">
    <citation type="submission" date="2021-02" db="EMBL/GenBank/DDBJ databases">
        <title>Characterization of Marinitoga sp. nov. str. BP5-C20A.</title>
        <authorList>
            <person name="Erauso G."/>
            <person name="Postec A."/>
        </authorList>
    </citation>
    <scope>NUCLEOTIDE SEQUENCE [LARGE SCALE GENOMIC DNA]</scope>
    <source>
        <strain evidence="10 11">BP5-C20A</strain>
    </source>
</reference>
<proteinExistence type="inferred from homology"/>
<dbReference type="Gene3D" id="3.40.1830.10">
    <property type="entry name" value="Thermophilic metalloprotease (M29)"/>
    <property type="match status" value="1"/>
</dbReference>
<dbReference type="EMBL" id="CP069362">
    <property type="protein sequence ID" value="WGS66062.1"/>
    <property type="molecule type" value="Genomic_DNA"/>
</dbReference>
<dbReference type="Proteomes" id="UP001232493">
    <property type="component" value="Chromosome"/>
</dbReference>
<evidence type="ECO:0000256" key="7">
    <source>
        <dbReference type="ARBA" id="ARBA00022723"/>
    </source>
</evidence>
<evidence type="ECO:0000256" key="4">
    <source>
        <dbReference type="ARBA" id="ARBA00008236"/>
    </source>
</evidence>
<dbReference type="SUPFAM" id="SSF144052">
    <property type="entry name" value="Thermophilic metalloprotease-like"/>
    <property type="match status" value="1"/>
</dbReference>
<dbReference type="Pfam" id="PF02073">
    <property type="entry name" value="Peptidase_M29"/>
    <property type="match status" value="1"/>
</dbReference>
<keyword evidence="7" id="KW-0479">Metal-binding</keyword>
<keyword evidence="9" id="KW-0482">Metalloprotease</keyword>
<comment type="similarity">
    <text evidence="4">Belongs to the peptidase M29 family.</text>
</comment>
<dbReference type="GO" id="GO:0004177">
    <property type="term" value="F:aminopeptidase activity"/>
    <property type="evidence" value="ECO:0007669"/>
    <property type="project" value="UniProtKB-KW"/>
</dbReference>
<keyword evidence="5 10" id="KW-0031">Aminopeptidase</keyword>
<accession>A0ABY8PTX2</accession>
<evidence type="ECO:0000256" key="6">
    <source>
        <dbReference type="ARBA" id="ARBA00022670"/>
    </source>
</evidence>
<keyword evidence="8" id="KW-0378">Hydrolase</keyword>
<name>A0ABY8PTX2_9BACT</name>
<keyword evidence="6" id="KW-0645">Protease</keyword>
<dbReference type="InterPro" id="IPR052170">
    <property type="entry name" value="M29_Exopeptidase"/>
</dbReference>
<evidence type="ECO:0000313" key="11">
    <source>
        <dbReference type="Proteomes" id="UP001232493"/>
    </source>
</evidence>
<dbReference type="RefSeq" id="WP_407081566.1">
    <property type="nucleotide sequence ID" value="NZ_CP069362.1"/>
</dbReference>
<dbReference type="PRINTS" id="PR00919">
    <property type="entry name" value="THERMOPTASE"/>
</dbReference>
<sequence>MMEKLLEKYAELLVKVGINVQKGQRVFLRSTIDAVDFTRKVAEKAYEAGAKEVYTVYNDEYMLFLKLKYADKDLLNEFHQWEVDMAKYFCDDKGAFLSIIGSDPDILKTIDPQKIGQYSKTRQTAMKEVSKVIMADKVSWSVGAVPSEKWAKKVFPKSEKPIEDLWNAILKTVRVNEKDDPVELWNKHLNNLKTKTEYLNNKQYDYLRYEGPGTDLMVGLPENHKWLGGAQKNEDGTVFLPNIPTEEVFTAPHKDKVNGYVKNSKPLVYGGNIIDGFTMEFKDGKIIKVTAEKGEDVLKQAISLDEGASYLGEVALVPVDSPIYQLNVVFYNTLFDENAASHFAFGRAYSTCVENGENMNEQELKEVGLNNSITHVDFMIGNEEMNVYGIKNGKEELIMKNGRWVI</sequence>
<evidence type="ECO:0000256" key="2">
    <source>
        <dbReference type="ARBA" id="ARBA00001946"/>
    </source>
</evidence>
<comment type="cofactor">
    <cofactor evidence="2">
        <name>Mg(2+)</name>
        <dbReference type="ChEBI" id="CHEBI:18420"/>
    </cofactor>
</comment>
<evidence type="ECO:0000256" key="5">
    <source>
        <dbReference type="ARBA" id="ARBA00022438"/>
    </source>
</evidence>
<dbReference type="InterPro" id="IPR000787">
    <property type="entry name" value="Peptidase_M29"/>
</dbReference>
<dbReference type="PANTHER" id="PTHR34448:SF3">
    <property type="entry name" value="AMINOPEPTIDASE AMPS"/>
    <property type="match status" value="1"/>
</dbReference>
<comment type="cofactor">
    <cofactor evidence="3">
        <name>Zn(2+)</name>
        <dbReference type="ChEBI" id="CHEBI:29105"/>
    </cofactor>
</comment>
<organism evidence="10 11">
    <name type="scientific">Marinitoga aeolica</name>
    <dbReference type="NCBI Taxonomy" id="2809031"/>
    <lineage>
        <taxon>Bacteria</taxon>
        <taxon>Thermotogati</taxon>
        <taxon>Thermotogota</taxon>
        <taxon>Thermotogae</taxon>
        <taxon>Petrotogales</taxon>
        <taxon>Petrotogaceae</taxon>
        <taxon>Marinitoga</taxon>
    </lineage>
</organism>
<evidence type="ECO:0000256" key="1">
    <source>
        <dbReference type="ARBA" id="ARBA00001941"/>
    </source>
</evidence>
<dbReference type="InterPro" id="IPR035097">
    <property type="entry name" value="M29_N-terminal"/>
</dbReference>
<evidence type="ECO:0000256" key="9">
    <source>
        <dbReference type="ARBA" id="ARBA00023049"/>
    </source>
</evidence>